<dbReference type="EMBL" id="SDPN01000005">
    <property type="protein sequence ID" value="RXZ72415.1"/>
    <property type="molecule type" value="Genomic_DNA"/>
</dbReference>
<protein>
    <submittedName>
        <fullName evidence="1">Uncharacterized protein</fullName>
    </submittedName>
</protein>
<keyword evidence="2" id="KW-1185">Reference proteome</keyword>
<proteinExistence type="predicted"/>
<comment type="caution">
    <text evidence="1">The sequence shown here is derived from an EMBL/GenBank/DDBJ whole genome shotgun (WGS) entry which is preliminary data.</text>
</comment>
<dbReference type="RefSeq" id="WP_129519679.1">
    <property type="nucleotide sequence ID" value="NZ_SDPN01000005.1"/>
</dbReference>
<organism evidence="1 2">
    <name type="scientific">Agromyces albus</name>
    <dbReference type="NCBI Taxonomy" id="205332"/>
    <lineage>
        <taxon>Bacteria</taxon>
        <taxon>Bacillati</taxon>
        <taxon>Actinomycetota</taxon>
        <taxon>Actinomycetes</taxon>
        <taxon>Micrococcales</taxon>
        <taxon>Microbacteriaceae</taxon>
        <taxon>Agromyces</taxon>
    </lineage>
</organism>
<name>A0A4Q2L2S1_9MICO</name>
<reference evidence="1 2" key="1">
    <citation type="submission" date="2019-01" db="EMBL/GenBank/DDBJ databases">
        <title>Agromyces.</title>
        <authorList>
            <person name="Li J."/>
        </authorList>
    </citation>
    <scope>NUCLEOTIDE SEQUENCE [LARGE SCALE GENOMIC DNA]</scope>
    <source>
        <strain evidence="1 2">DSM 15934</strain>
    </source>
</reference>
<evidence type="ECO:0000313" key="1">
    <source>
        <dbReference type="EMBL" id="RXZ72415.1"/>
    </source>
</evidence>
<gene>
    <name evidence="1" type="ORF">ESP51_04415</name>
</gene>
<accession>A0A4Q2L2S1</accession>
<evidence type="ECO:0000313" key="2">
    <source>
        <dbReference type="Proteomes" id="UP000293865"/>
    </source>
</evidence>
<sequence>MGRIFDDSLGRGFDDLFDNGFDDLFDDFLDDGFDDLFDDFLDDLLDLLDLSRLGHLLDEFGRFLQNDLRALVGCGRRSHQGAHTADGES</sequence>
<dbReference type="AlphaFoldDB" id="A0A4Q2L2S1"/>
<dbReference type="Proteomes" id="UP000293865">
    <property type="component" value="Unassembled WGS sequence"/>
</dbReference>